<dbReference type="FunFam" id="1.10.630.10:FF:000018">
    <property type="entry name" value="Cytochrome P450 monooxygenase"/>
    <property type="match status" value="1"/>
</dbReference>
<dbReference type="InterPro" id="IPR002397">
    <property type="entry name" value="Cyt_P450_B"/>
</dbReference>
<evidence type="ECO:0000313" key="8">
    <source>
        <dbReference type="EMBL" id="ASX95226.1"/>
    </source>
</evidence>
<dbReference type="InterPro" id="IPR017972">
    <property type="entry name" value="Cyt_P450_CS"/>
</dbReference>
<dbReference type="PRINTS" id="PR00359">
    <property type="entry name" value="BP450"/>
</dbReference>
<dbReference type="SUPFAM" id="SSF48264">
    <property type="entry name" value="Cytochrome P450"/>
    <property type="match status" value="1"/>
</dbReference>
<name>A0A286MYR0_STRAR</name>
<evidence type="ECO:0000256" key="6">
    <source>
        <dbReference type="ARBA" id="ARBA00023033"/>
    </source>
</evidence>
<dbReference type="PROSITE" id="PS00086">
    <property type="entry name" value="CYTOCHROME_P450"/>
    <property type="match status" value="1"/>
</dbReference>
<sequence>MVTSRVRGYADVRNGATKYRMNETSWSSGRLAGWFQRRGEVSGLSAVLHLHQLGPLPQFMTGAFTAPVKRIRTPPGDAMWLVSDYVLGRRVLSDRRFSRAAAVVPGAPRLNSAAPSPTSIMSLDGTDHARLRRIVAAAFTTGKVAALAPLVQRTAADLLEGMSHCGSPADLVTSFAEPLPVAVLGTLLGVPVEDREIFDSSVEVLFDITASSDLEKSRQRLLLVDYMSTLIDRKRQRDDNDLLTDLIRAHDGDALSKAELVSLGLALLTAGYETTVGQISLAALAILQGGIPREFVKDESRVNELVEELLRANPSTALSFPRVALEDVELGDISIRAGEAVVVSLLHGNRDDRAFAEPEILREDRSATHLTFGHGIHRCLGAPLARLQVRTALLQLFAFFPALRLAEDEPTARSAVVWKDGLITRGLDSLHVTW</sequence>
<dbReference type="Pfam" id="PF00067">
    <property type="entry name" value="p450"/>
    <property type="match status" value="1"/>
</dbReference>
<evidence type="ECO:0000256" key="4">
    <source>
        <dbReference type="ARBA" id="ARBA00023002"/>
    </source>
</evidence>
<accession>A0A286MYR0</accession>
<dbReference type="GO" id="GO:0020037">
    <property type="term" value="F:heme binding"/>
    <property type="evidence" value="ECO:0007669"/>
    <property type="project" value="InterPro"/>
</dbReference>
<dbReference type="EMBL" id="KY173348">
    <property type="protein sequence ID" value="ASX95226.1"/>
    <property type="molecule type" value="Genomic_DNA"/>
</dbReference>
<dbReference type="GO" id="GO:0004497">
    <property type="term" value="F:monooxygenase activity"/>
    <property type="evidence" value="ECO:0007669"/>
    <property type="project" value="UniProtKB-KW"/>
</dbReference>
<evidence type="ECO:0000256" key="3">
    <source>
        <dbReference type="ARBA" id="ARBA00022723"/>
    </source>
</evidence>
<dbReference type="GO" id="GO:0005506">
    <property type="term" value="F:iron ion binding"/>
    <property type="evidence" value="ECO:0007669"/>
    <property type="project" value="InterPro"/>
</dbReference>
<keyword evidence="5 7" id="KW-0408">Iron</keyword>
<dbReference type="InterPro" id="IPR001128">
    <property type="entry name" value="Cyt_P450"/>
</dbReference>
<dbReference type="CDD" id="cd11031">
    <property type="entry name" value="Cyp158A-like"/>
    <property type="match status" value="1"/>
</dbReference>
<evidence type="ECO:0000256" key="7">
    <source>
        <dbReference type="RuleBase" id="RU000461"/>
    </source>
</evidence>
<evidence type="ECO:0000256" key="2">
    <source>
        <dbReference type="ARBA" id="ARBA00022617"/>
    </source>
</evidence>
<keyword evidence="4 7" id="KW-0560">Oxidoreductase</keyword>
<dbReference type="AlphaFoldDB" id="A0A286MYR0"/>
<evidence type="ECO:0000256" key="5">
    <source>
        <dbReference type="ARBA" id="ARBA00023004"/>
    </source>
</evidence>
<reference evidence="8" key="1">
    <citation type="journal article" date="2017" name="Nat. Commun.">
        <title>Biosynthesis of ilamycins featuring unusual building blocks and engineered production of enhanced anti-tuberculosis agents.</title>
        <authorList>
            <person name="Ma J."/>
            <person name="Huang H."/>
            <person name="Xie Y."/>
            <person name="Liu Z."/>
            <person name="Zhao J."/>
            <person name="Zhang C."/>
            <person name="Jia Y."/>
            <person name="Zhang Y."/>
            <person name="Zhang H."/>
            <person name="Zhang T."/>
            <person name="Ju J."/>
        </authorList>
    </citation>
    <scope>NUCLEOTIDE SEQUENCE</scope>
    <source>
        <strain evidence="8">SCSIO ZH16</strain>
    </source>
</reference>
<dbReference type="GO" id="GO:0016705">
    <property type="term" value="F:oxidoreductase activity, acting on paired donors, with incorporation or reduction of molecular oxygen"/>
    <property type="evidence" value="ECO:0007669"/>
    <property type="project" value="InterPro"/>
</dbReference>
<dbReference type="PRINTS" id="PR00385">
    <property type="entry name" value="P450"/>
</dbReference>
<keyword evidence="6 7" id="KW-0503">Monooxygenase</keyword>
<protein>
    <submittedName>
        <fullName evidence="8">IlaD</fullName>
    </submittedName>
</protein>
<keyword evidence="3 7" id="KW-0479">Metal-binding</keyword>
<dbReference type="InterPro" id="IPR036396">
    <property type="entry name" value="Cyt_P450_sf"/>
</dbReference>
<keyword evidence="2 7" id="KW-0349">Heme</keyword>
<organism evidence="8">
    <name type="scientific">Streptomyces atratus</name>
    <dbReference type="NCBI Taxonomy" id="1893"/>
    <lineage>
        <taxon>Bacteria</taxon>
        <taxon>Bacillati</taxon>
        <taxon>Actinomycetota</taxon>
        <taxon>Actinomycetes</taxon>
        <taxon>Kitasatosporales</taxon>
        <taxon>Streptomycetaceae</taxon>
        <taxon>Streptomyces</taxon>
    </lineage>
</organism>
<proteinExistence type="inferred from homology"/>
<comment type="similarity">
    <text evidence="1 7">Belongs to the cytochrome P450 family.</text>
</comment>
<dbReference type="PANTHER" id="PTHR46696:SF1">
    <property type="entry name" value="CYTOCHROME P450 YJIB-RELATED"/>
    <property type="match status" value="1"/>
</dbReference>
<evidence type="ECO:0000256" key="1">
    <source>
        <dbReference type="ARBA" id="ARBA00010617"/>
    </source>
</evidence>
<dbReference type="PANTHER" id="PTHR46696">
    <property type="entry name" value="P450, PUTATIVE (EUROFUNG)-RELATED"/>
    <property type="match status" value="1"/>
</dbReference>
<dbReference type="Gene3D" id="1.10.630.10">
    <property type="entry name" value="Cytochrome P450"/>
    <property type="match status" value="1"/>
</dbReference>